<dbReference type="EMBL" id="SNRW01006456">
    <property type="protein sequence ID" value="KAA6383042.1"/>
    <property type="molecule type" value="Genomic_DNA"/>
</dbReference>
<name>A0A5J4VKD9_9EUKA</name>
<proteinExistence type="predicted"/>
<reference evidence="1 2" key="1">
    <citation type="submission" date="2019-03" db="EMBL/GenBank/DDBJ databases">
        <title>Single cell metagenomics reveals metabolic interactions within the superorganism composed of flagellate Streblomastix strix and complex community of Bacteroidetes bacteria on its surface.</title>
        <authorList>
            <person name="Treitli S.C."/>
            <person name="Kolisko M."/>
            <person name="Husnik F."/>
            <person name="Keeling P."/>
            <person name="Hampl V."/>
        </authorList>
    </citation>
    <scope>NUCLEOTIDE SEQUENCE [LARGE SCALE GENOMIC DNA]</scope>
    <source>
        <strain evidence="1">ST1C</strain>
    </source>
</reference>
<protein>
    <submittedName>
        <fullName evidence="1">Uncharacterized protein</fullName>
    </submittedName>
</protein>
<evidence type="ECO:0000313" key="1">
    <source>
        <dbReference type="EMBL" id="KAA6383042.1"/>
    </source>
</evidence>
<comment type="caution">
    <text evidence="1">The sequence shown here is derived from an EMBL/GenBank/DDBJ whole genome shotgun (WGS) entry which is preliminary data.</text>
</comment>
<sequence length="359" mass="41121">MSLEGLLNHLIHNAIDRASSTDRGERISELLDHAVWSLSSDSAISEFPFALLNKFPMKASAYTSKFIFKQPQAFYTLSEETRRCLLEGNILSFRRTVSPLLPELFVELADLCVCQSIFDDLKINNFSGLSTFKKITKNVAVSKILQDDLIDLLNEIEILDIIPRSIVSKSVLLFLRGEKSNTGGIQNEFLRSFFSITDHIEQVNNTEKRKMVHQIFLRFTAKFPEILRNSLNREKIQLQTRSAQSLQEDIHILSLISLCLQDEQLRYALLHILSYQISILSTSLRQLYADKMNPLQQQQLIDQVSEMDNKSHQEFGSSRNKEKIEFSSNPLVSSAISAVILRAQQDTSRCIKKHQQRSK</sequence>
<gene>
    <name evidence="1" type="ORF">EZS28_021432</name>
</gene>
<evidence type="ECO:0000313" key="2">
    <source>
        <dbReference type="Proteomes" id="UP000324800"/>
    </source>
</evidence>
<organism evidence="1 2">
    <name type="scientific">Streblomastix strix</name>
    <dbReference type="NCBI Taxonomy" id="222440"/>
    <lineage>
        <taxon>Eukaryota</taxon>
        <taxon>Metamonada</taxon>
        <taxon>Preaxostyla</taxon>
        <taxon>Oxymonadida</taxon>
        <taxon>Streblomastigidae</taxon>
        <taxon>Streblomastix</taxon>
    </lineage>
</organism>
<dbReference type="AlphaFoldDB" id="A0A5J4VKD9"/>
<dbReference type="Proteomes" id="UP000324800">
    <property type="component" value="Unassembled WGS sequence"/>
</dbReference>
<accession>A0A5J4VKD9</accession>